<dbReference type="PROSITE" id="PS51186">
    <property type="entry name" value="GNAT"/>
    <property type="match status" value="1"/>
</dbReference>
<name>A0A7L7KRB6_9MOLU</name>
<dbReference type="PANTHER" id="PTHR39173">
    <property type="entry name" value="ACETYLTRANSFERASE"/>
    <property type="match status" value="1"/>
</dbReference>
<evidence type="ECO:0000313" key="3">
    <source>
        <dbReference type="Proteomes" id="UP000514720"/>
    </source>
</evidence>
<feature type="domain" description="N-acetyltransferase" evidence="1">
    <location>
        <begin position="28"/>
        <end position="174"/>
    </location>
</feature>
<dbReference type="InterPro" id="IPR000182">
    <property type="entry name" value="GNAT_dom"/>
</dbReference>
<dbReference type="AlphaFoldDB" id="A0A7L7KRB6"/>
<dbReference type="PANTHER" id="PTHR39173:SF1">
    <property type="entry name" value="ACETYLTRANSFERASE"/>
    <property type="match status" value="1"/>
</dbReference>
<gene>
    <name evidence="2" type="ORF">G4Z02_06265</name>
</gene>
<sequence length="175" mass="20132">MITLVQPHKDLEQEIFDYKAEMIEAGDTELSGCGSLDKYDDYDHWIRHIKTYSNKDTLPEGYVEGSQWVLVDTARNRVLGFVNIRHYLNDFLRNYGGHIGYSIRPSERRKGYAKLQLQLALHHLQSLGVQKALVTCDVANIGSYKTIEACGGVLEDIVYSKEHGHTKRYWITLKK</sequence>
<reference evidence="2 3" key="1">
    <citation type="submission" date="2020-02" db="EMBL/GenBank/DDBJ databases">
        <authorList>
            <person name="Zheng R.K."/>
            <person name="Sun C.M."/>
        </authorList>
    </citation>
    <scope>NUCLEOTIDE SEQUENCE [LARGE SCALE GENOMIC DNA]</scope>
    <source>
        <strain evidence="3">zrk13</strain>
    </source>
</reference>
<dbReference type="KEGG" id="xcl:G4Z02_06265"/>
<dbReference type="InterPro" id="IPR016181">
    <property type="entry name" value="Acyl_CoA_acyltransferase"/>
</dbReference>
<organism evidence="2 3">
    <name type="scientific">Candidatus Xianfuyuplasma coldseepsis</name>
    <dbReference type="NCBI Taxonomy" id="2782163"/>
    <lineage>
        <taxon>Bacteria</taxon>
        <taxon>Bacillati</taxon>
        <taxon>Mycoplasmatota</taxon>
        <taxon>Mollicutes</taxon>
        <taxon>Candidatus Izemoplasmatales</taxon>
        <taxon>Candidatus Izemoplasmataceae</taxon>
        <taxon>Candidatus Xianfuyuplasma</taxon>
    </lineage>
</organism>
<dbReference type="Gene3D" id="3.40.630.30">
    <property type="match status" value="1"/>
</dbReference>
<evidence type="ECO:0000313" key="2">
    <source>
        <dbReference type="EMBL" id="QMS85371.1"/>
    </source>
</evidence>
<dbReference type="Proteomes" id="UP000514720">
    <property type="component" value="Chromosome"/>
</dbReference>
<dbReference type="GO" id="GO:0016747">
    <property type="term" value="F:acyltransferase activity, transferring groups other than amino-acyl groups"/>
    <property type="evidence" value="ECO:0007669"/>
    <property type="project" value="InterPro"/>
</dbReference>
<keyword evidence="3" id="KW-1185">Reference proteome</keyword>
<dbReference type="RefSeq" id="WP_258877164.1">
    <property type="nucleotide sequence ID" value="NZ_CP048914.1"/>
</dbReference>
<keyword evidence="2" id="KW-0808">Transferase</keyword>
<dbReference type="SUPFAM" id="SSF55729">
    <property type="entry name" value="Acyl-CoA N-acyltransferases (Nat)"/>
    <property type="match status" value="1"/>
</dbReference>
<protein>
    <submittedName>
        <fullName evidence="2">GNAT family N-acetyltransferase</fullName>
    </submittedName>
</protein>
<dbReference type="EMBL" id="CP048914">
    <property type="protein sequence ID" value="QMS85371.1"/>
    <property type="molecule type" value="Genomic_DNA"/>
</dbReference>
<proteinExistence type="predicted"/>
<accession>A0A7L7KRB6</accession>
<dbReference type="Pfam" id="PF13302">
    <property type="entry name" value="Acetyltransf_3"/>
    <property type="match status" value="1"/>
</dbReference>
<evidence type="ECO:0000259" key="1">
    <source>
        <dbReference type="PROSITE" id="PS51186"/>
    </source>
</evidence>